<keyword evidence="3" id="KW-1185">Reference proteome</keyword>
<dbReference type="Proteomes" id="UP001595075">
    <property type="component" value="Unassembled WGS sequence"/>
</dbReference>
<reference evidence="2 3" key="1">
    <citation type="journal article" date="2024" name="Commun. Biol.">
        <title>Comparative genomic analysis of thermophilic fungi reveals convergent evolutionary adaptations and gene losses.</title>
        <authorList>
            <person name="Steindorff A.S."/>
            <person name="Aguilar-Pontes M.V."/>
            <person name="Robinson A.J."/>
            <person name="Andreopoulos B."/>
            <person name="LaButti K."/>
            <person name="Kuo A."/>
            <person name="Mondo S."/>
            <person name="Riley R."/>
            <person name="Otillar R."/>
            <person name="Haridas S."/>
            <person name="Lipzen A."/>
            <person name="Grimwood J."/>
            <person name="Schmutz J."/>
            <person name="Clum A."/>
            <person name="Reid I.D."/>
            <person name="Moisan M.C."/>
            <person name="Butler G."/>
            <person name="Nguyen T.T.M."/>
            <person name="Dewar K."/>
            <person name="Conant G."/>
            <person name="Drula E."/>
            <person name="Henrissat B."/>
            <person name="Hansel C."/>
            <person name="Singer S."/>
            <person name="Hutchinson M.I."/>
            <person name="de Vries R.P."/>
            <person name="Natvig D.O."/>
            <person name="Powell A.J."/>
            <person name="Tsang A."/>
            <person name="Grigoriev I.V."/>
        </authorList>
    </citation>
    <scope>NUCLEOTIDE SEQUENCE [LARGE SCALE GENOMIC DNA]</scope>
    <source>
        <strain evidence="2 3">CBS 494.80</strain>
    </source>
</reference>
<accession>A0ABR4CJ45</accession>
<evidence type="ECO:0000313" key="2">
    <source>
        <dbReference type="EMBL" id="KAL2069747.1"/>
    </source>
</evidence>
<organism evidence="2 3">
    <name type="scientific">Oculimacula yallundae</name>
    <dbReference type="NCBI Taxonomy" id="86028"/>
    <lineage>
        <taxon>Eukaryota</taxon>
        <taxon>Fungi</taxon>
        <taxon>Dikarya</taxon>
        <taxon>Ascomycota</taxon>
        <taxon>Pezizomycotina</taxon>
        <taxon>Leotiomycetes</taxon>
        <taxon>Helotiales</taxon>
        <taxon>Ploettnerulaceae</taxon>
        <taxon>Oculimacula</taxon>
    </lineage>
</organism>
<feature type="region of interest" description="Disordered" evidence="1">
    <location>
        <begin position="1"/>
        <end position="22"/>
    </location>
</feature>
<evidence type="ECO:0000256" key="1">
    <source>
        <dbReference type="SAM" id="MobiDB-lite"/>
    </source>
</evidence>
<evidence type="ECO:0000313" key="3">
    <source>
        <dbReference type="Proteomes" id="UP001595075"/>
    </source>
</evidence>
<gene>
    <name evidence="2" type="ORF">VTL71DRAFT_14426</name>
</gene>
<comment type="caution">
    <text evidence="2">The sequence shown here is derived from an EMBL/GenBank/DDBJ whole genome shotgun (WGS) entry which is preliminary data.</text>
</comment>
<name>A0ABR4CJ45_9HELO</name>
<protein>
    <submittedName>
        <fullName evidence="2">Uncharacterized protein</fullName>
    </submittedName>
</protein>
<sequence>MEGDPRVLEAHPRKGPSHALPSAVRRTSYSSAMSMQYLSFYLTSTAFGGSDEMVIQYNESNDSGGRRKLDPAGLLQQRVQAQAVAVAVAVARCTRTDIPILSQVLTDQAGSALGLINSRASATVGMSWQQVLASKEDFRRSSRDFPSPVLALVLYSALRIGVQSSHTSVDLSWVPLEPLSRVSLSRKTGSQQKRGAGSLYQASGALSAGHFWFTILPGLDIGTQLRLLVVVVASYLFIDHGYSLWNTDFMHVGEG</sequence>
<dbReference type="EMBL" id="JAZHXI010000007">
    <property type="protein sequence ID" value="KAL2069747.1"/>
    <property type="molecule type" value="Genomic_DNA"/>
</dbReference>
<proteinExistence type="predicted"/>
<feature type="compositionally biased region" description="Basic and acidic residues" evidence="1">
    <location>
        <begin position="1"/>
        <end position="12"/>
    </location>
</feature>